<evidence type="ECO:0000259" key="12">
    <source>
        <dbReference type="PROSITE" id="PS51044"/>
    </source>
</evidence>
<keyword evidence="7" id="KW-0833">Ubl conjugation pathway</keyword>
<dbReference type="Pfam" id="PF11789">
    <property type="entry name" value="zf-Nse"/>
    <property type="match status" value="1"/>
</dbReference>
<feature type="compositionally biased region" description="Basic and acidic residues" evidence="11">
    <location>
        <begin position="93"/>
        <end position="103"/>
    </location>
</feature>
<dbReference type="GO" id="GO:0061665">
    <property type="term" value="F:SUMO ligase activity"/>
    <property type="evidence" value="ECO:0007669"/>
    <property type="project" value="TreeGrafter"/>
</dbReference>
<dbReference type="OrthoDB" id="26899at2759"/>
<keyword evidence="6 10" id="KW-0863">Zinc-finger</keyword>
<comment type="subcellular location">
    <subcellularLocation>
        <location evidence="1">Nucleus</location>
    </subcellularLocation>
</comment>
<dbReference type="AlphaFoldDB" id="A0A218Z4T5"/>
<proteinExistence type="inferred from homology"/>
<dbReference type="GO" id="GO:0030915">
    <property type="term" value="C:Smc5-Smc6 complex"/>
    <property type="evidence" value="ECO:0007669"/>
    <property type="project" value="InterPro"/>
</dbReference>
<protein>
    <recommendedName>
        <fullName evidence="12">SP-RING-type domain-containing protein</fullName>
    </recommendedName>
</protein>
<dbReference type="Gene3D" id="3.30.40.10">
    <property type="entry name" value="Zinc/RING finger domain, C3HC4 (zinc finger)"/>
    <property type="match status" value="1"/>
</dbReference>
<dbReference type="PROSITE" id="PS51044">
    <property type="entry name" value="ZF_SP_RING"/>
    <property type="match status" value="1"/>
</dbReference>
<dbReference type="InterPro" id="IPR013083">
    <property type="entry name" value="Znf_RING/FYVE/PHD"/>
</dbReference>
<evidence type="ECO:0000256" key="10">
    <source>
        <dbReference type="PROSITE-ProRule" id="PRU00452"/>
    </source>
</evidence>
<dbReference type="SUPFAM" id="SSF57850">
    <property type="entry name" value="RING/U-box"/>
    <property type="match status" value="1"/>
</dbReference>
<feature type="region of interest" description="Disordered" evidence="11">
    <location>
        <begin position="1"/>
        <end position="50"/>
    </location>
</feature>
<dbReference type="UniPathway" id="UPA00886"/>
<feature type="compositionally biased region" description="Basic and acidic residues" evidence="11">
    <location>
        <begin position="113"/>
        <end position="125"/>
    </location>
</feature>
<feature type="compositionally biased region" description="Low complexity" evidence="11">
    <location>
        <begin position="283"/>
        <end position="292"/>
    </location>
</feature>
<gene>
    <name evidence="13" type="ORF">B2J93_5613</name>
</gene>
<feature type="region of interest" description="Disordered" evidence="11">
    <location>
        <begin position="394"/>
        <end position="429"/>
    </location>
</feature>
<dbReference type="Proteomes" id="UP000242519">
    <property type="component" value="Unassembled WGS sequence"/>
</dbReference>
<keyword evidence="4" id="KW-0808">Transferase</keyword>
<comment type="caution">
    <text evidence="13">The sequence shown here is derived from an EMBL/GenBank/DDBJ whole genome shotgun (WGS) entry which is preliminary data.</text>
</comment>
<evidence type="ECO:0000256" key="4">
    <source>
        <dbReference type="ARBA" id="ARBA00022679"/>
    </source>
</evidence>
<feature type="domain" description="SP-RING-type" evidence="12">
    <location>
        <begin position="295"/>
        <end position="391"/>
    </location>
</feature>
<evidence type="ECO:0000256" key="7">
    <source>
        <dbReference type="ARBA" id="ARBA00022786"/>
    </source>
</evidence>
<dbReference type="InterPro" id="IPR004181">
    <property type="entry name" value="Znf_MIZ"/>
</dbReference>
<feature type="compositionally biased region" description="Acidic residues" evidence="11">
    <location>
        <begin position="415"/>
        <end position="428"/>
    </location>
</feature>
<dbReference type="CDD" id="cd16651">
    <property type="entry name" value="SPL-RING_NSE2"/>
    <property type="match status" value="1"/>
</dbReference>
<evidence type="ECO:0000256" key="8">
    <source>
        <dbReference type="ARBA" id="ARBA00022833"/>
    </source>
</evidence>
<feature type="region of interest" description="Disordered" evidence="11">
    <location>
        <begin position="93"/>
        <end position="125"/>
    </location>
</feature>
<dbReference type="GO" id="GO:0008270">
    <property type="term" value="F:zinc ion binding"/>
    <property type="evidence" value="ECO:0007669"/>
    <property type="project" value="UniProtKB-KW"/>
</dbReference>
<dbReference type="PANTHER" id="PTHR21330">
    <property type="entry name" value="E3 SUMO-PROTEIN LIGASE NSE2"/>
    <property type="match status" value="1"/>
</dbReference>
<feature type="region of interest" description="Disordered" evidence="11">
    <location>
        <begin position="251"/>
        <end position="296"/>
    </location>
</feature>
<evidence type="ECO:0000313" key="13">
    <source>
        <dbReference type="EMBL" id="OWP02226.1"/>
    </source>
</evidence>
<organism evidence="13 14">
    <name type="scientific">Diplocarpon coronariae</name>
    <dbReference type="NCBI Taxonomy" id="2795749"/>
    <lineage>
        <taxon>Eukaryota</taxon>
        <taxon>Fungi</taxon>
        <taxon>Dikarya</taxon>
        <taxon>Ascomycota</taxon>
        <taxon>Pezizomycotina</taxon>
        <taxon>Leotiomycetes</taxon>
        <taxon>Helotiales</taxon>
        <taxon>Drepanopezizaceae</taxon>
        <taxon>Diplocarpon</taxon>
    </lineage>
</organism>
<sequence>MSTRRLVNRAHASETASPAPRRQTQASETPVRQPPRQIELPPYEPPTCPLSAEAQQKLDALQNSLAYEKYKKHIRSAFKTVTNATADINDRLATRRDALQKTAEKRRRGGTQDGDKTESEKNDEICTRKLERAVQVETEKAEAAVRELIDYGDELRMQEILLKGVSRKIASAPARQPATSRRRRVALSSDDENGDEDEPEPAAEEPDNFSAIELLKKAKEDYANAYNSKSKTSKYCDHNEYKGFKAALHDAQTQGSGAPPPHPSTWFPDDGSPVASGTRRRQNNTTDNTSNGDDSDAEIEMVGATVNYKCPLTFLYITEPLKCSECNHVFEKKAIVDYVNQSGAHFMNPTQSNKRSEKTVECPQTGCDKRVGLHNLEEDPLFLRQLNRELAARIRDGDSDDEDSGPPGTQRININDEDDEESAVDIDEEDKRVKVARIKRERARSRGLSTAPSQS</sequence>
<comment type="similarity">
    <text evidence="3">Belongs to the NSE2 family.</text>
</comment>
<evidence type="ECO:0000256" key="1">
    <source>
        <dbReference type="ARBA" id="ARBA00004123"/>
    </source>
</evidence>
<dbReference type="EMBL" id="MZNU01000243">
    <property type="protein sequence ID" value="OWP02226.1"/>
    <property type="molecule type" value="Genomic_DNA"/>
</dbReference>
<evidence type="ECO:0000256" key="2">
    <source>
        <dbReference type="ARBA" id="ARBA00004718"/>
    </source>
</evidence>
<reference evidence="13 14" key="1">
    <citation type="submission" date="2017-04" db="EMBL/GenBank/DDBJ databases">
        <title>Draft genome sequence of Marssonina coronaria NL1: causal agent of apple blotch.</title>
        <authorList>
            <person name="Cheng Q."/>
        </authorList>
    </citation>
    <scope>NUCLEOTIDE SEQUENCE [LARGE SCALE GENOMIC DNA]</scope>
    <source>
        <strain evidence="13 14">NL1</strain>
    </source>
</reference>
<comment type="pathway">
    <text evidence="2">Protein modification; protein sumoylation.</text>
</comment>
<dbReference type="GO" id="GO:0005634">
    <property type="term" value="C:nucleus"/>
    <property type="evidence" value="ECO:0007669"/>
    <property type="project" value="UniProtKB-SubCell"/>
</dbReference>
<evidence type="ECO:0000256" key="3">
    <source>
        <dbReference type="ARBA" id="ARBA00008212"/>
    </source>
</evidence>
<evidence type="ECO:0000256" key="5">
    <source>
        <dbReference type="ARBA" id="ARBA00022723"/>
    </source>
</evidence>
<dbReference type="InParanoid" id="A0A218Z4T5"/>
<name>A0A218Z4T5_9HELO</name>
<dbReference type="GO" id="GO:0016925">
    <property type="term" value="P:protein sumoylation"/>
    <property type="evidence" value="ECO:0007669"/>
    <property type="project" value="UniProtKB-UniPathway"/>
</dbReference>
<feature type="region of interest" description="Disordered" evidence="11">
    <location>
        <begin position="169"/>
        <end position="208"/>
    </location>
</feature>
<dbReference type="InterPro" id="IPR026846">
    <property type="entry name" value="Nse2(Mms21)"/>
</dbReference>
<evidence type="ECO:0000313" key="14">
    <source>
        <dbReference type="Proteomes" id="UP000242519"/>
    </source>
</evidence>
<evidence type="ECO:0000256" key="6">
    <source>
        <dbReference type="ARBA" id="ARBA00022771"/>
    </source>
</evidence>
<dbReference type="STRING" id="503106.A0A218Z4T5"/>
<keyword evidence="5" id="KW-0479">Metal-binding</keyword>
<feature type="compositionally biased region" description="Acidic residues" evidence="11">
    <location>
        <begin position="189"/>
        <end position="207"/>
    </location>
</feature>
<accession>A0A218Z4T5</accession>
<dbReference type="PANTHER" id="PTHR21330:SF1">
    <property type="entry name" value="E3 SUMO-PROTEIN LIGASE NSE2"/>
    <property type="match status" value="1"/>
</dbReference>
<keyword evidence="14" id="KW-1185">Reference proteome</keyword>
<evidence type="ECO:0000256" key="9">
    <source>
        <dbReference type="ARBA" id="ARBA00023242"/>
    </source>
</evidence>
<dbReference type="GO" id="GO:0000724">
    <property type="term" value="P:double-strand break repair via homologous recombination"/>
    <property type="evidence" value="ECO:0007669"/>
    <property type="project" value="InterPro"/>
</dbReference>
<keyword evidence="9" id="KW-0539">Nucleus</keyword>
<keyword evidence="8" id="KW-0862">Zinc</keyword>
<evidence type="ECO:0000256" key="11">
    <source>
        <dbReference type="SAM" id="MobiDB-lite"/>
    </source>
</evidence>